<dbReference type="AlphaFoldDB" id="A0A3B0TAL9"/>
<dbReference type="SUPFAM" id="SSF52833">
    <property type="entry name" value="Thioredoxin-like"/>
    <property type="match status" value="1"/>
</dbReference>
<dbReference type="InterPro" id="IPR012336">
    <property type="entry name" value="Thioredoxin-like_fold"/>
</dbReference>
<feature type="domain" description="Thioredoxin-like fold" evidence="1">
    <location>
        <begin position="5"/>
        <end position="69"/>
    </location>
</feature>
<evidence type="ECO:0000313" key="2">
    <source>
        <dbReference type="EMBL" id="VAW11542.1"/>
    </source>
</evidence>
<dbReference type="Pfam" id="PF13192">
    <property type="entry name" value="Thioredoxin_3"/>
    <property type="match status" value="1"/>
</dbReference>
<proteinExistence type="predicted"/>
<evidence type="ECO:0000259" key="1">
    <source>
        <dbReference type="Pfam" id="PF13192"/>
    </source>
</evidence>
<name>A0A3B0TAL9_9ZZZZ</name>
<sequence>MSKRQVEIFTAGCPVCEPVVQLVKDTACDSCEITIHNVKDQCESKICLTKMTEYGVKRLPAVAVDGKLLSCCTNIAITKEDLLNAGIGTN</sequence>
<accession>A0A3B0TAL9</accession>
<dbReference type="InterPro" id="IPR036249">
    <property type="entry name" value="Thioredoxin-like_sf"/>
</dbReference>
<reference evidence="2" key="1">
    <citation type="submission" date="2018-06" db="EMBL/GenBank/DDBJ databases">
        <authorList>
            <person name="Zhirakovskaya E."/>
        </authorList>
    </citation>
    <scope>NUCLEOTIDE SEQUENCE</scope>
</reference>
<organism evidence="2">
    <name type="scientific">hydrothermal vent metagenome</name>
    <dbReference type="NCBI Taxonomy" id="652676"/>
    <lineage>
        <taxon>unclassified sequences</taxon>
        <taxon>metagenomes</taxon>
        <taxon>ecological metagenomes</taxon>
    </lineage>
</organism>
<dbReference type="EMBL" id="UOEN01000022">
    <property type="protein sequence ID" value="VAW11542.1"/>
    <property type="molecule type" value="Genomic_DNA"/>
</dbReference>
<gene>
    <name evidence="2" type="ORF">MNBD_BACTEROID05-1113</name>
</gene>
<protein>
    <recommendedName>
        <fullName evidence="1">Thioredoxin-like fold domain-containing protein</fullName>
    </recommendedName>
</protein>
<dbReference type="Gene3D" id="3.40.30.10">
    <property type="entry name" value="Glutaredoxin"/>
    <property type="match status" value="1"/>
</dbReference>